<dbReference type="NCBIfam" id="NF003371">
    <property type="entry name" value="PRK04447.1-4"/>
    <property type="match status" value="1"/>
</dbReference>
<reference evidence="3 4" key="1">
    <citation type="journal article" date="2014" name="PLoS Genet.">
        <title>Phylogenetically driven sequencing of extremely halophilic archaea reveals strategies for static and dynamic osmo-response.</title>
        <authorList>
            <person name="Becker E.A."/>
            <person name="Seitzer P.M."/>
            <person name="Tritt A."/>
            <person name="Larsen D."/>
            <person name="Krusor M."/>
            <person name="Yao A.I."/>
            <person name="Wu D."/>
            <person name="Madern D."/>
            <person name="Eisen J.A."/>
            <person name="Darling A.E."/>
            <person name="Facciotti M.T."/>
        </authorList>
    </citation>
    <scope>NUCLEOTIDE SEQUENCE [LARGE SCALE GENOMIC DNA]</scope>
    <source>
        <strain evidence="3 4">DSM 10284</strain>
    </source>
</reference>
<dbReference type="InterPro" id="IPR036087">
    <property type="entry name" value="Nict_dMeBzImd_PRibTrfase_sf"/>
</dbReference>
<dbReference type="EMBL" id="AOJL01000012">
    <property type="protein sequence ID" value="ELZ50642.1"/>
    <property type="molecule type" value="Genomic_DNA"/>
</dbReference>
<dbReference type="PANTHER" id="PTHR38811:SF1">
    <property type="entry name" value="UPF0284 PROTEIN SLL1500"/>
    <property type="match status" value="1"/>
</dbReference>
<evidence type="ECO:0000313" key="4">
    <source>
        <dbReference type="Proteomes" id="UP000011509"/>
    </source>
</evidence>
<dbReference type="GO" id="GO:0008939">
    <property type="term" value="F:nicotinate-nucleotide-dimethylbenzimidazole phosphoribosyltransferase activity"/>
    <property type="evidence" value="ECO:0007669"/>
    <property type="project" value="InterPro"/>
</dbReference>
<gene>
    <name evidence="3" type="ORF">C464_02078</name>
</gene>
<keyword evidence="4" id="KW-1185">Reference proteome</keyword>
<comment type="caution">
    <text evidence="3">The sequence shown here is derived from an EMBL/GenBank/DDBJ whole genome shotgun (WGS) entry which is preliminary data.</text>
</comment>
<dbReference type="AlphaFoldDB" id="M0EUS2"/>
<proteinExistence type="inferred from homology"/>
<dbReference type="Pfam" id="PF02277">
    <property type="entry name" value="DBI_PRT"/>
    <property type="match status" value="1"/>
</dbReference>
<feature type="region of interest" description="Disordered" evidence="2">
    <location>
        <begin position="129"/>
        <end position="150"/>
    </location>
</feature>
<dbReference type="RefSeq" id="WP_006111831.1">
    <property type="nucleotide sequence ID" value="NZ_AOJL01000012.1"/>
</dbReference>
<dbReference type="InterPro" id="IPR002805">
    <property type="entry name" value="Nict_dMeBzImd_PRibTrfase_arc"/>
</dbReference>
<dbReference type="HAMAP" id="MF_01086">
    <property type="entry name" value="UPF0284"/>
    <property type="match status" value="1"/>
</dbReference>
<name>M0EUS2_9EURY</name>
<dbReference type="Gene3D" id="3.40.50.10210">
    <property type="match status" value="1"/>
</dbReference>
<evidence type="ECO:0000256" key="2">
    <source>
        <dbReference type="SAM" id="MobiDB-lite"/>
    </source>
</evidence>
<organism evidence="3 4">
    <name type="scientific">Halorubrum coriense DSM 10284</name>
    <dbReference type="NCBI Taxonomy" id="1227466"/>
    <lineage>
        <taxon>Archaea</taxon>
        <taxon>Methanobacteriati</taxon>
        <taxon>Methanobacteriota</taxon>
        <taxon>Stenosarchaea group</taxon>
        <taxon>Halobacteria</taxon>
        <taxon>Halobacteriales</taxon>
        <taxon>Haloferacaceae</taxon>
        <taxon>Halorubrum</taxon>
    </lineage>
</organism>
<dbReference type="Proteomes" id="UP000011509">
    <property type="component" value="Unassembled WGS sequence"/>
</dbReference>
<protein>
    <recommendedName>
        <fullName evidence="1">UPF0284 protein C464_02078</fullName>
    </recommendedName>
</protein>
<dbReference type="OrthoDB" id="9136at2157"/>
<feature type="compositionally biased region" description="Gly residues" evidence="2">
    <location>
        <begin position="371"/>
        <end position="381"/>
    </location>
</feature>
<dbReference type="PANTHER" id="PTHR38811">
    <property type="match status" value="1"/>
</dbReference>
<dbReference type="InterPro" id="IPR003200">
    <property type="entry name" value="Nict_dMeBzImd_PRibTrfase"/>
</dbReference>
<evidence type="ECO:0000256" key="1">
    <source>
        <dbReference type="HAMAP-Rule" id="MF_01086"/>
    </source>
</evidence>
<feature type="region of interest" description="Disordered" evidence="2">
    <location>
        <begin position="350"/>
        <end position="381"/>
    </location>
</feature>
<evidence type="ECO:0000313" key="3">
    <source>
        <dbReference type="EMBL" id="ELZ50642.1"/>
    </source>
</evidence>
<comment type="similarity">
    <text evidence="1">Belongs to the UPF0284 family.</text>
</comment>
<sequence length="381" mass="36876">MGDVRLVVVAGTTETAAIDGISAAGADPELRVHTPSADLEIVEAGRPASGSPVPVSPTGCPTPAVVTRAVRELLGPEALPVESVDAGLGAPTAAAVRDVGAAPGGDVRDPEPVPEAATVFERARALAPELAAPPSGDGRGADPESGPAGEPAELLVAETIPGGTTTALGALTALGERGAVSSSLPANPIERKRRVVDEALDASGLAPGDAAGDPIEAVRLAGDPVLAAVAGIVVGCADTGIDVTLAGGTQLAAAAALARHAGVERPLPLATTSLVADDPTADLAALAADLDLTLAAADPGFGESDHPAMAAYARGEAKEGVGMGGALALAERAGVGDAAVRETVAAVTDRLLAERTETDGGDGPPAVNGDGPAGANGGDLP</sequence>
<dbReference type="STRING" id="1227466.C464_02078"/>
<accession>M0EUS2</accession>
<dbReference type="SUPFAM" id="SSF52733">
    <property type="entry name" value="Nicotinate mononucleotide:5,6-dimethylbenzimidazole phosphoribosyltransferase (CobT)"/>
    <property type="match status" value="1"/>
</dbReference>
<dbReference type="PATRIC" id="fig|1227466.3.peg.419"/>